<reference evidence="1 2" key="1">
    <citation type="submission" date="2018-08" db="EMBL/GenBank/DDBJ databases">
        <title>Erythrobacter zhengii sp.nov., a bacterium isolated from deep-sea sediment.</title>
        <authorList>
            <person name="Fang C."/>
            <person name="Wu Y.-H."/>
            <person name="Sun C."/>
            <person name="Wang H."/>
            <person name="Cheng H."/>
            <person name="Meng F.-X."/>
            <person name="Wang C.-S."/>
            <person name="Xu X.-W."/>
        </authorList>
    </citation>
    <scope>NUCLEOTIDE SEQUENCE [LARGE SCALE GENOMIC DNA]</scope>
    <source>
        <strain evidence="1 2">CCTCC AB 2015396</strain>
    </source>
</reference>
<organism evidence="1 2">
    <name type="scientific">Aurantiacibacter xanthus</name>
    <dbReference type="NCBI Taxonomy" id="1784712"/>
    <lineage>
        <taxon>Bacteria</taxon>
        <taxon>Pseudomonadati</taxon>
        <taxon>Pseudomonadota</taxon>
        <taxon>Alphaproteobacteria</taxon>
        <taxon>Sphingomonadales</taxon>
        <taxon>Erythrobacteraceae</taxon>
        <taxon>Aurantiacibacter</taxon>
    </lineage>
</organism>
<sequence>MDAWFTCDLASVTIDATLGRLSFAQGLDQELAQPTGRYGIGASMRDQAHVEGLHLSLRRDTLALALSDSWRSFLEMNDPVRSE</sequence>
<gene>
    <name evidence="1" type="ORF">D2V17_16230</name>
</gene>
<comment type="caution">
    <text evidence="1">The sequence shown here is derived from an EMBL/GenBank/DDBJ whole genome shotgun (WGS) entry which is preliminary data.</text>
</comment>
<dbReference type="Proteomes" id="UP000265366">
    <property type="component" value="Unassembled WGS sequence"/>
</dbReference>
<accession>A0A3A1P4X5</accession>
<proteinExistence type="predicted"/>
<protein>
    <submittedName>
        <fullName evidence="1">Uncharacterized protein</fullName>
    </submittedName>
</protein>
<name>A0A3A1P4X5_9SPHN</name>
<dbReference type="EMBL" id="QXFM01000126">
    <property type="protein sequence ID" value="RIV81940.1"/>
    <property type="molecule type" value="Genomic_DNA"/>
</dbReference>
<evidence type="ECO:0000313" key="1">
    <source>
        <dbReference type="EMBL" id="RIV81940.1"/>
    </source>
</evidence>
<evidence type="ECO:0000313" key="2">
    <source>
        <dbReference type="Proteomes" id="UP000265366"/>
    </source>
</evidence>
<keyword evidence="2" id="KW-1185">Reference proteome</keyword>
<dbReference type="AlphaFoldDB" id="A0A3A1P4X5"/>